<proteinExistence type="predicted"/>
<sequence>MEKLNSNNQREELKQDREDLDRLNEMMNKERQELELMRSNILKQMDLLEQEKQDIKEGKEKLEIIKIELQEKKEHAESLSDEINRNKTNIKELTLKAQRERDKLEQVINKITLKLKEQEVQIDTTRGLKQELGSIEKRVLAERTEMEHLRKNLNKMKAELEAMMISISGERECLRIK</sequence>
<dbReference type="AlphaFoldDB" id="A0AAD3M4B5"/>
<evidence type="ECO:0000313" key="3">
    <source>
        <dbReference type="Proteomes" id="UP001279410"/>
    </source>
</evidence>
<feature type="region of interest" description="Disordered" evidence="1">
    <location>
        <begin position="1"/>
        <end position="21"/>
    </location>
</feature>
<protein>
    <submittedName>
        <fullName evidence="2">Centrosomal protein of 290 kDa-like protein</fullName>
    </submittedName>
</protein>
<name>A0AAD3M4B5_LATJO</name>
<accession>A0AAD3M4B5</accession>
<evidence type="ECO:0000256" key="1">
    <source>
        <dbReference type="SAM" id="MobiDB-lite"/>
    </source>
</evidence>
<keyword evidence="3" id="KW-1185">Reference proteome</keyword>
<dbReference type="Gene3D" id="1.10.287.2610">
    <property type="match status" value="1"/>
</dbReference>
<dbReference type="EMBL" id="BRZM01000003">
    <property type="protein sequence ID" value="GLD47292.1"/>
    <property type="molecule type" value="Genomic_DNA"/>
</dbReference>
<organism evidence="2 3">
    <name type="scientific">Lates japonicus</name>
    <name type="common">Japanese lates</name>
    <dbReference type="NCBI Taxonomy" id="270547"/>
    <lineage>
        <taxon>Eukaryota</taxon>
        <taxon>Metazoa</taxon>
        <taxon>Chordata</taxon>
        <taxon>Craniata</taxon>
        <taxon>Vertebrata</taxon>
        <taxon>Euteleostomi</taxon>
        <taxon>Actinopterygii</taxon>
        <taxon>Neopterygii</taxon>
        <taxon>Teleostei</taxon>
        <taxon>Neoteleostei</taxon>
        <taxon>Acanthomorphata</taxon>
        <taxon>Carangaria</taxon>
        <taxon>Carangaria incertae sedis</taxon>
        <taxon>Centropomidae</taxon>
        <taxon>Lates</taxon>
    </lineage>
</organism>
<dbReference type="Proteomes" id="UP001279410">
    <property type="component" value="Unassembled WGS sequence"/>
</dbReference>
<evidence type="ECO:0000313" key="2">
    <source>
        <dbReference type="EMBL" id="GLD47292.1"/>
    </source>
</evidence>
<comment type="caution">
    <text evidence="2">The sequence shown here is derived from an EMBL/GenBank/DDBJ whole genome shotgun (WGS) entry which is preliminary data.</text>
</comment>
<reference evidence="2" key="1">
    <citation type="submission" date="2022-08" db="EMBL/GenBank/DDBJ databases">
        <title>Genome sequencing of akame (Lates japonicus).</title>
        <authorList>
            <person name="Hashiguchi Y."/>
            <person name="Takahashi H."/>
        </authorList>
    </citation>
    <scope>NUCLEOTIDE SEQUENCE</scope>
    <source>
        <strain evidence="2">Kochi</strain>
    </source>
</reference>
<gene>
    <name evidence="2" type="ORF">AKAME5_000149700</name>
</gene>